<protein>
    <submittedName>
        <fullName evidence="4">Flavin reductase family protein</fullName>
    </submittedName>
</protein>
<dbReference type="Pfam" id="PF01613">
    <property type="entry name" value="Flavin_Reduct"/>
    <property type="match status" value="1"/>
</dbReference>
<dbReference type="InterPro" id="IPR050268">
    <property type="entry name" value="NADH-dep_flavin_reductase"/>
</dbReference>
<gene>
    <name evidence="4" type="ORF">FIL88_05550</name>
</gene>
<name>A0A545SX88_9RHOB</name>
<evidence type="ECO:0000259" key="3">
    <source>
        <dbReference type="SMART" id="SM00903"/>
    </source>
</evidence>
<keyword evidence="5" id="KW-1185">Reference proteome</keyword>
<keyword evidence="2" id="KW-0560">Oxidoreductase</keyword>
<feature type="domain" description="Flavin reductase like" evidence="3">
    <location>
        <begin position="20"/>
        <end position="161"/>
    </location>
</feature>
<dbReference type="PANTHER" id="PTHR30466:SF11">
    <property type="entry name" value="FLAVIN-DEPENDENT MONOOXYGENASE, REDUCTASE SUBUNIT HSAB"/>
    <property type="match status" value="1"/>
</dbReference>
<dbReference type="PANTHER" id="PTHR30466">
    <property type="entry name" value="FLAVIN REDUCTASE"/>
    <property type="match status" value="1"/>
</dbReference>
<dbReference type="SMART" id="SM00903">
    <property type="entry name" value="Flavin_Reduct"/>
    <property type="match status" value="1"/>
</dbReference>
<dbReference type="GO" id="GO:0042602">
    <property type="term" value="F:riboflavin reductase (NADPH) activity"/>
    <property type="evidence" value="ECO:0007669"/>
    <property type="project" value="TreeGrafter"/>
</dbReference>
<accession>A0A545SX88</accession>
<dbReference type="InterPro" id="IPR012349">
    <property type="entry name" value="Split_barrel_FMN-bd"/>
</dbReference>
<dbReference type="Gene3D" id="2.30.110.10">
    <property type="entry name" value="Electron Transport, Fmn-binding Protein, Chain A"/>
    <property type="match status" value="1"/>
</dbReference>
<reference evidence="4 5" key="1">
    <citation type="submission" date="2019-06" db="EMBL/GenBank/DDBJ databases">
        <title>A novel species of marine bacteria.</title>
        <authorList>
            <person name="Wang Y."/>
        </authorList>
    </citation>
    <scope>NUCLEOTIDE SEQUENCE [LARGE SCALE GENOMIC DNA]</scope>
    <source>
        <strain evidence="4 5">MA1-10</strain>
    </source>
</reference>
<proteinExistence type="inferred from homology"/>
<dbReference type="InterPro" id="IPR002563">
    <property type="entry name" value="Flavin_Rdtase-like_dom"/>
</dbReference>
<dbReference type="Proteomes" id="UP000315816">
    <property type="component" value="Unassembled WGS sequence"/>
</dbReference>
<sequence>MPMSSFTPSPDHAGAFRQALGQFATGVTVVTAASDTGPIAMTVNSFTSVSLDPPLILWCPAHVSERHDAFVKASHFAIHVLKEGQTDLARHFATNGADFSPVDLIHGAHDVPVFEDCLARFDCATHTVHPGGDHSILVGEVLRVTLEPGAPLAFQAGHFGRFTQTS</sequence>
<evidence type="ECO:0000313" key="4">
    <source>
        <dbReference type="EMBL" id="TQV69559.1"/>
    </source>
</evidence>
<evidence type="ECO:0000256" key="2">
    <source>
        <dbReference type="ARBA" id="ARBA00023002"/>
    </source>
</evidence>
<comment type="caution">
    <text evidence="4">The sequence shown here is derived from an EMBL/GenBank/DDBJ whole genome shotgun (WGS) entry which is preliminary data.</text>
</comment>
<dbReference type="AlphaFoldDB" id="A0A545SX88"/>
<comment type="similarity">
    <text evidence="1">Belongs to the non-flavoprotein flavin reductase family.</text>
</comment>
<evidence type="ECO:0000256" key="1">
    <source>
        <dbReference type="ARBA" id="ARBA00008898"/>
    </source>
</evidence>
<dbReference type="SUPFAM" id="SSF50475">
    <property type="entry name" value="FMN-binding split barrel"/>
    <property type="match status" value="1"/>
</dbReference>
<dbReference type="OrthoDB" id="9792858at2"/>
<dbReference type="GO" id="GO:0010181">
    <property type="term" value="F:FMN binding"/>
    <property type="evidence" value="ECO:0007669"/>
    <property type="project" value="InterPro"/>
</dbReference>
<evidence type="ECO:0000313" key="5">
    <source>
        <dbReference type="Proteomes" id="UP000315816"/>
    </source>
</evidence>
<dbReference type="EMBL" id="VICH01000004">
    <property type="protein sequence ID" value="TQV69559.1"/>
    <property type="molecule type" value="Genomic_DNA"/>
</dbReference>
<organism evidence="4 5">
    <name type="scientific">Aliiroseovarius halocynthiae</name>
    <dbReference type="NCBI Taxonomy" id="985055"/>
    <lineage>
        <taxon>Bacteria</taxon>
        <taxon>Pseudomonadati</taxon>
        <taxon>Pseudomonadota</taxon>
        <taxon>Alphaproteobacteria</taxon>
        <taxon>Rhodobacterales</taxon>
        <taxon>Paracoccaceae</taxon>
        <taxon>Aliiroseovarius</taxon>
    </lineage>
</organism>